<dbReference type="GO" id="GO:0005576">
    <property type="term" value="C:extracellular region"/>
    <property type="evidence" value="ECO:0007669"/>
    <property type="project" value="UniProtKB-SubCell"/>
</dbReference>
<dbReference type="GO" id="GO:0008233">
    <property type="term" value="F:peptidase activity"/>
    <property type="evidence" value="ECO:0007669"/>
    <property type="project" value="UniProtKB-KW"/>
</dbReference>
<organism evidence="4 5">
    <name type="scientific">Platysternon megacephalum</name>
    <name type="common">big-headed turtle</name>
    <dbReference type="NCBI Taxonomy" id="55544"/>
    <lineage>
        <taxon>Eukaryota</taxon>
        <taxon>Metazoa</taxon>
        <taxon>Chordata</taxon>
        <taxon>Craniata</taxon>
        <taxon>Vertebrata</taxon>
        <taxon>Euteleostomi</taxon>
        <taxon>Archelosauria</taxon>
        <taxon>Testudinata</taxon>
        <taxon>Testudines</taxon>
        <taxon>Cryptodira</taxon>
        <taxon>Durocryptodira</taxon>
        <taxon>Testudinoidea</taxon>
        <taxon>Platysternidae</taxon>
        <taxon>Platysternon</taxon>
    </lineage>
</organism>
<dbReference type="EMBL" id="QXTE01000653">
    <property type="protein sequence ID" value="TFJ96517.1"/>
    <property type="molecule type" value="Genomic_DNA"/>
</dbReference>
<dbReference type="STRING" id="55544.A0A4D9DK14"/>
<dbReference type="Proteomes" id="UP000297703">
    <property type="component" value="Unassembled WGS sequence"/>
</dbReference>
<keyword evidence="2" id="KW-0964">Secreted</keyword>
<gene>
    <name evidence="4" type="ORF">DR999_PMT21687</name>
</gene>
<reference evidence="4 5" key="2">
    <citation type="submission" date="2019-04" db="EMBL/GenBank/DDBJ databases">
        <title>The genome sequence of big-headed turtle.</title>
        <authorList>
            <person name="Gong S."/>
        </authorList>
    </citation>
    <scope>NUCLEOTIDE SEQUENCE [LARGE SCALE GENOMIC DNA]</scope>
    <source>
        <strain evidence="4">DO16091913</strain>
        <tissue evidence="4">Muscle</tissue>
    </source>
</reference>
<evidence type="ECO:0000256" key="2">
    <source>
        <dbReference type="ARBA" id="ARBA00022525"/>
    </source>
</evidence>
<protein>
    <submittedName>
        <fullName evidence="4">Putative cysteine protease</fullName>
    </submittedName>
</protein>
<dbReference type="PANTHER" id="PTHR20914">
    <property type="entry name" value="LY6/PLAUR DOMAIN-CONTAINING PROTEIN 8"/>
    <property type="match status" value="1"/>
</dbReference>
<dbReference type="SUPFAM" id="SSF57302">
    <property type="entry name" value="Snake toxin-like"/>
    <property type="match status" value="1"/>
</dbReference>
<dbReference type="OrthoDB" id="9417366at2759"/>
<accession>A0A4D9DK14</accession>
<dbReference type="CDD" id="cd23572">
    <property type="entry name" value="TFP_LU_ECD_PINLYP_rpt2"/>
    <property type="match status" value="1"/>
</dbReference>
<sequence>MGRVPRAQPKPNGLQCPGCLSEGTECQANETVSCLGPENHCVYFAGSITTGTRNYTYAVRGCATKNTCASKVGVYKLPGVFTDIVITSECSPAPTPSPKQST</sequence>
<feature type="domain" description="UPAR/Ly6" evidence="3">
    <location>
        <begin position="12"/>
        <end position="71"/>
    </location>
</feature>
<dbReference type="InterPro" id="IPR016054">
    <property type="entry name" value="LY6_UPA_recep-like"/>
</dbReference>
<keyword evidence="4" id="KW-0378">Hydrolase</keyword>
<evidence type="ECO:0000259" key="3">
    <source>
        <dbReference type="Pfam" id="PF00021"/>
    </source>
</evidence>
<dbReference type="Pfam" id="PF00021">
    <property type="entry name" value="UPAR_LY6"/>
    <property type="match status" value="1"/>
</dbReference>
<name>A0A4D9DK14_9SAUR</name>
<keyword evidence="5" id="KW-1185">Reference proteome</keyword>
<evidence type="ECO:0000313" key="5">
    <source>
        <dbReference type="Proteomes" id="UP000297703"/>
    </source>
</evidence>
<dbReference type="Gene3D" id="2.10.60.10">
    <property type="entry name" value="CD59"/>
    <property type="match status" value="1"/>
</dbReference>
<comment type="subcellular location">
    <subcellularLocation>
        <location evidence="1">Secreted</location>
    </subcellularLocation>
</comment>
<keyword evidence="4" id="KW-0645">Protease</keyword>
<comment type="caution">
    <text evidence="4">The sequence shown here is derived from an EMBL/GenBank/DDBJ whole genome shotgun (WGS) entry which is preliminary data.</text>
</comment>
<dbReference type="GO" id="GO:0006508">
    <property type="term" value="P:proteolysis"/>
    <property type="evidence" value="ECO:0007669"/>
    <property type="project" value="UniProtKB-KW"/>
</dbReference>
<evidence type="ECO:0000256" key="1">
    <source>
        <dbReference type="ARBA" id="ARBA00004613"/>
    </source>
</evidence>
<dbReference type="PANTHER" id="PTHR20914:SF9">
    <property type="entry name" value="COILED, ISOFORM A"/>
    <property type="match status" value="1"/>
</dbReference>
<dbReference type="AlphaFoldDB" id="A0A4D9DK14"/>
<dbReference type="GO" id="GO:0030154">
    <property type="term" value="P:cell differentiation"/>
    <property type="evidence" value="ECO:0007669"/>
    <property type="project" value="UniProtKB-ARBA"/>
</dbReference>
<dbReference type="InterPro" id="IPR045860">
    <property type="entry name" value="Snake_toxin-like_sf"/>
</dbReference>
<evidence type="ECO:0000313" key="4">
    <source>
        <dbReference type="EMBL" id="TFJ96517.1"/>
    </source>
</evidence>
<proteinExistence type="predicted"/>
<reference evidence="4 5" key="1">
    <citation type="submission" date="2019-04" db="EMBL/GenBank/DDBJ databases">
        <title>Draft genome of the big-headed turtle Platysternon megacephalum.</title>
        <authorList>
            <person name="Gong S."/>
        </authorList>
    </citation>
    <scope>NUCLEOTIDE SEQUENCE [LARGE SCALE GENOMIC DNA]</scope>
    <source>
        <strain evidence="4">DO16091913</strain>
        <tissue evidence="4">Muscle</tissue>
    </source>
</reference>
<dbReference type="InterPro" id="IPR050918">
    <property type="entry name" value="CNF-like_PLA2_Inhibitor"/>
</dbReference>